<dbReference type="PANTHER" id="PTHR12526">
    <property type="entry name" value="GLYCOSYLTRANSFERASE"/>
    <property type="match status" value="1"/>
</dbReference>
<evidence type="ECO:0000313" key="3">
    <source>
        <dbReference type="Proteomes" id="UP000262142"/>
    </source>
</evidence>
<gene>
    <name evidence="2" type="ORF">SAMEA104719789_01295</name>
</gene>
<dbReference type="SUPFAM" id="SSF53756">
    <property type="entry name" value="UDP-Glycosyltransferase/glycogen phosphorylase"/>
    <property type="match status" value="1"/>
</dbReference>
<organism evidence="2 3">
    <name type="scientific">Candidatus Ornithobacterium hominis</name>
    <dbReference type="NCBI Taxonomy" id="2497989"/>
    <lineage>
        <taxon>Bacteria</taxon>
        <taxon>Pseudomonadati</taxon>
        <taxon>Bacteroidota</taxon>
        <taxon>Flavobacteriia</taxon>
        <taxon>Flavobacteriales</taxon>
        <taxon>Weeksellaceae</taxon>
        <taxon>Ornithobacterium</taxon>
    </lineage>
</organism>
<dbReference type="PANTHER" id="PTHR12526:SF630">
    <property type="entry name" value="GLYCOSYLTRANSFERASE"/>
    <property type="match status" value="1"/>
</dbReference>
<dbReference type="Proteomes" id="UP000262142">
    <property type="component" value="Unassembled WGS sequence"/>
</dbReference>
<dbReference type="CDD" id="cd03801">
    <property type="entry name" value="GT4_PimA-like"/>
    <property type="match status" value="1"/>
</dbReference>
<dbReference type="EMBL" id="UNSC01000005">
    <property type="protein sequence ID" value="SZD73482.1"/>
    <property type="molecule type" value="Genomic_DNA"/>
</dbReference>
<dbReference type="GO" id="GO:0016757">
    <property type="term" value="F:glycosyltransferase activity"/>
    <property type="evidence" value="ECO:0007669"/>
    <property type="project" value="InterPro"/>
</dbReference>
<evidence type="ECO:0000259" key="1">
    <source>
        <dbReference type="Pfam" id="PF00534"/>
    </source>
</evidence>
<feature type="domain" description="Glycosyl transferase family 1" evidence="1">
    <location>
        <begin position="170"/>
        <end position="312"/>
    </location>
</feature>
<protein>
    <submittedName>
        <fullName evidence="2">Uncharacterized protein conserved in bacteria</fullName>
    </submittedName>
</protein>
<proteinExistence type="predicted"/>
<dbReference type="InterPro" id="IPR001296">
    <property type="entry name" value="Glyco_trans_1"/>
</dbReference>
<name>A0A383U0P2_9FLAO</name>
<dbReference type="AlphaFoldDB" id="A0A383U0P2"/>
<sequence>MVYPQKTTFVKNDVAILQEFCEVKQQQFFLKKSRLTFFYYQFKGILELIKNIPSRDLVYVWFNDYHAFWACLLAKIFRKKVLVVVGGYDAVSIPSIEFGLFYKKNLRTRLARWVYQNVDHILPVDESMIKNKNSYAGGDATTGILNFMPELKTPITVIPTGYAAGDWYAKQKKNQVLTVGQISGKKVYWLKGIDFFLKLAERHPQIKFIVAGVQQENIIPEKFKALKNLQILPHLEKEELKELYAETKVYAQFSLSEGLPNVLCEAMMSECVPVGSAVNGIPRAIGDCGYILNSPNLEEASEKILKALENNEIGKCARNRILTHFPVSLRKKSLNQIIHDLLD</sequence>
<dbReference type="Pfam" id="PF00534">
    <property type="entry name" value="Glycos_transf_1"/>
    <property type="match status" value="1"/>
</dbReference>
<dbReference type="Gene3D" id="3.40.50.2000">
    <property type="entry name" value="Glycogen Phosphorylase B"/>
    <property type="match status" value="2"/>
</dbReference>
<reference evidence="2 3" key="1">
    <citation type="submission" date="2018-09" db="EMBL/GenBank/DDBJ databases">
        <authorList>
            <consortium name="Pathogen Informatics"/>
        </authorList>
    </citation>
    <scope>NUCLEOTIDE SEQUENCE [LARGE SCALE GENOMIC DNA]</scope>
    <source>
        <strain evidence="2 3">OH-22767</strain>
    </source>
</reference>
<accession>A0A383U0P2</accession>
<evidence type="ECO:0000313" key="2">
    <source>
        <dbReference type="EMBL" id="SZD73482.1"/>
    </source>
</evidence>
<keyword evidence="3" id="KW-1185">Reference proteome</keyword>